<dbReference type="CDD" id="cd00732">
    <property type="entry name" value="CheW"/>
    <property type="match status" value="1"/>
</dbReference>
<dbReference type="Gene3D" id="2.30.30.40">
    <property type="entry name" value="SH3 Domains"/>
    <property type="match status" value="1"/>
</dbReference>
<proteinExistence type="predicted"/>
<dbReference type="GO" id="GO:0005829">
    <property type="term" value="C:cytosol"/>
    <property type="evidence" value="ECO:0007669"/>
    <property type="project" value="TreeGrafter"/>
</dbReference>
<sequence>MSQITLSRQAGGPANTLARQAAAAVEARQAAADAPQQYLTFLLGGEMFAVAILNVKEIIEYGNLTEIPMMPPFIRGVINLRGAVVPVIDLAARFGGAPSPVGKRSCIVILEVSEGELCHDIGVMVDAVSEVIEIPGSEIEPPPSFGARIRADFIQGMGKVAGKFVIILNVVRVLSVDEITLLAQVAGANAGSGTG</sequence>
<dbReference type="Gene3D" id="2.40.50.180">
    <property type="entry name" value="CheA-289, Domain 4"/>
    <property type="match status" value="1"/>
</dbReference>
<dbReference type="SMART" id="SM00260">
    <property type="entry name" value="CheW"/>
    <property type="match status" value="1"/>
</dbReference>
<gene>
    <name evidence="2" type="primary">cheW</name>
    <name evidence="2" type="ORF">AW08_02263</name>
</gene>
<dbReference type="Pfam" id="PF01584">
    <property type="entry name" value="CheW"/>
    <property type="match status" value="1"/>
</dbReference>
<organism evidence="2 3">
    <name type="scientific">Candidatus Accumulibacter adjunctus</name>
    <dbReference type="NCBI Taxonomy" id="1454001"/>
    <lineage>
        <taxon>Bacteria</taxon>
        <taxon>Pseudomonadati</taxon>
        <taxon>Pseudomonadota</taxon>
        <taxon>Betaproteobacteria</taxon>
        <taxon>Candidatus Accumulibacter</taxon>
    </lineage>
</organism>
<evidence type="ECO:0000313" key="3">
    <source>
        <dbReference type="Proteomes" id="UP000020218"/>
    </source>
</evidence>
<dbReference type="InterPro" id="IPR039315">
    <property type="entry name" value="CheW"/>
</dbReference>
<dbReference type="InterPro" id="IPR002545">
    <property type="entry name" value="CheW-lke_dom"/>
</dbReference>
<protein>
    <submittedName>
        <fullName evidence="2">Chemotaxis protein CheW</fullName>
    </submittedName>
</protein>
<comment type="caution">
    <text evidence="2">The sequence shown here is derived from an EMBL/GenBank/DDBJ whole genome shotgun (WGS) entry which is preliminary data.</text>
</comment>
<dbReference type="PATRIC" id="fig|1454001.3.peg.2364"/>
<evidence type="ECO:0000313" key="2">
    <source>
        <dbReference type="EMBL" id="EXI67161.1"/>
    </source>
</evidence>
<evidence type="ECO:0000259" key="1">
    <source>
        <dbReference type="PROSITE" id="PS50851"/>
    </source>
</evidence>
<dbReference type="SUPFAM" id="SSF50341">
    <property type="entry name" value="CheW-like"/>
    <property type="match status" value="1"/>
</dbReference>
<dbReference type="GO" id="GO:0007165">
    <property type="term" value="P:signal transduction"/>
    <property type="evidence" value="ECO:0007669"/>
    <property type="project" value="InterPro"/>
</dbReference>
<accession>A0A011MX77</accession>
<dbReference type="GO" id="GO:0006935">
    <property type="term" value="P:chemotaxis"/>
    <property type="evidence" value="ECO:0007669"/>
    <property type="project" value="InterPro"/>
</dbReference>
<dbReference type="InterPro" id="IPR036061">
    <property type="entry name" value="CheW-like_dom_sf"/>
</dbReference>
<keyword evidence="3" id="KW-1185">Reference proteome</keyword>
<dbReference type="PANTHER" id="PTHR22617:SF41">
    <property type="entry name" value="CHEMOTAXIS SIGNAL TRANSDUCTION SYSTEM ADAPTOR PROTEIN CHEW"/>
    <property type="match status" value="1"/>
</dbReference>
<reference evidence="2" key="1">
    <citation type="submission" date="2014-02" db="EMBL/GenBank/DDBJ databases">
        <title>Expanding our view of genomic diversity in Candidatus Accumulibacter clades.</title>
        <authorList>
            <person name="Skennerton C.T."/>
            <person name="Barr J.J."/>
            <person name="Slater F.R."/>
            <person name="Bond P.L."/>
            <person name="Tyson G.W."/>
        </authorList>
    </citation>
    <scope>NUCLEOTIDE SEQUENCE [LARGE SCALE GENOMIC DNA]</scope>
</reference>
<dbReference type="AlphaFoldDB" id="A0A011MX77"/>
<dbReference type="EMBL" id="JFAX01000012">
    <property type="protein sequence ID" value="EXI67161.1"/>
    <property type="molecule type" value="Genomic_DNA"/>
</dbReference>
<dbReference type="STRING" id="1454001.AW08_02263"/>
<dbReference type="Proteomes" id="UP000020218">
    <property type="component" value="Unassembled WGS sequence"/>
</dbReference>
<dbReference type="PROSITE" id="PS50851">
    <property type="entry name" value="CHEW"/>
    <property type="match status" value="1"/>
</dbReference>
<name>A0A011MX77_9PROT</name>
<dbReference type="PANTHER" id="PTHR22617">
    <property type="entry name" value="CHEMOTAXIS SENSOR HISTIDINE KINASE-RELATED"/>
    <property type="match status" value="1"/>
</dbReference>
<feature type="domain" description="CheW-like" evidence="1">
    <location>
        <begin position="35"/>
        <end position="179"/>
    </location>
</feature>